<dbReference type="InterPro" id="IPR013824">
    <property type="entry name" value="Topo_IA_cen_sub1"/>
</dbReference>
<dbReference type="InterPro" id="IPR003602">
    <property type="entry name" value="Topo_IA_DNA-bd_dom"/>
</dbReference>
<evidence type="ECO:0000256" key="1">
    <source>
        <dbReference type="ARBA" id="ARBA00000213"/>
    </source>
</evidence>
<organism evidence="9 10">
    <name type="scientific">Cyberlindnera jadinii (strain ATCC 18201 / CBS 1600 / BCRC 20928 / JCM 3617 / NBRC 0987 / NRRL Y-1542)</name>
    <name type="common">Torula yeast</name>
    <name type="synonym">Candida utilis</name>
    <dbReference type="NCBI Taxonomy" id="983966"/>
    <lineage>
        <taxon>Eukaryota</taxon>
        <taxon>Fungi</taxon>
        <taxon>Dikarya</taxon>
        <taxon>Ascomycota</taxon>
        <taxon>Saccharomycotina</taxon>
        <taxon>Saccharomycetes</taxon>
        <taxon>Phaffomycetales</taxon>
        <taxon>Phaffomycetaceae</taxon>
        <taxon>Cyberlindnera</taxon>
    </lineage>
</organism>
<dbReference type="PROSITE" id="PS52039">
    <property type="entry name" value="TOPO_IA_2"/>
    <property type="match status" value="1"/>
</dbReference>
<evidence type="ECO:0000256" key="6">
    <source>
        <dbReference type="RuleBase" id="RU362092"/>
    </source>
</evidence>
<dbReference type="GO" id="GO:0005634">
    <property type="term" value="C:nucleus"/>
    <property type="evidence" value="ECO:0007669"/>
    <property type="project" value="TreeGrafter"/>
</dbReference>
<dbReference type="InterPro" id="IPR034144">
    <property type="entry name" value="TOPRIM_TopoIII"/>
</dbReference>
<feature type="domain" description="Toprim" evidence="7">
    <location>
        <begin position="2"/>
        <end position="146"/>
    </location>
</feature>
<reference evidence="10" key="1">
    <citation type="journal article" date="2015" name="J. Biotechnol.">
        <title>The structure of the Cyberlindnera jadinii genome and its relation to Candida utilis analyzed by the occurrence of single nucleotide polymorphisms.</title>
        <authorList>
            <person name="Rupp O."/>
            <person name="Brinkrolf K."/>
            <person name="Buerth C."/>
            <person name="Kunigo M."/>
            <person name="Schneider J."/>
            <person name="Jaenicke S."/>
            <person name="Goesmann A."/>
            <person name="Puehler A."/>
            <person name="Jaeger K.-E."/>
            <person name="Ernst J.F."/>
        </authorList>
    </citation>
    <scope>NUCLEOTIDE SEQUENCE [LARGE SCALE GENOMIC DNA]</scope>
    <source>
        <strain evidence="10">ATCC 18201 / CBS 1600 / BCRC 20928 / JCM 3617 / NBRC 0987 / NRRL Y-1542</strain>
    </source>
</reference>
<dbReference type="EC" id="5.6.2.1" evidence="6"/>
<dbReference type="PRINTS" id="PR00417">
    <property type="entry name" value="PRTPISMRASEI"/>
</dbReference>
<dbReference type="Pfam" id="PF01131">
    <property type="entry name" value="Topoisom_bac"/>
    <property type="match status" value="1"/>
</dbReference>
<evidence type="ECO:0000256" key="5">
    <source>
        <dbReference type="ARBA" id="ARBA00023235"/>
    </source>
</evidence>
<dbReference type="Gene3D" id="1.10.460.10">
    <property type="entry name" value="Topoisomerase I, domain 2"/>
    <property type="match status" value="1"/>
</dbReference>
<dbReference type="Proteomes" id="UP000038830">
    <property type="component" value="Unassembled WGS sequence"/>
</dbReference>
<dbReference type="InterPro" id="IPR003601">
    <property type="entry name" value="Topo_IA_2"/>
</dbReference>
<evidence type="ECO:0000256" key="2">
    <source>
        <dbReference type="ARBA" id="ARBA00009446"/>
    </source>
</evidence>
<dbReference type="GO" id="GO:0006265">
    <property type="term" value="P:DNA topological change"/>
    <property type="evidence" value="ECO:0007669"/>
    <property type="project" value="InterPro"/>
</dbReference>
<dbReference type="SMART" id="SM00437">
    <property type="entry name" value="TOP1Ac"/>
    <property type="match status" value="1"/>
</dbReference>
<dbReference type="InterPro" id="IPR000380">
    <property type="entry name" value="Topo_IA"/>
</dbReference>
<dbReference type="InterPro" id="IPR013497">
    <property type="entry name" value="Topo_IA_cen"/>
</dbReference>
<dbReference type="CDD" id="cd00186">
    <property type="entry name" value="TOP1Ac"/>
    <property type="match status" value="1"/>
</dbReference>
<dbReference type="FunFam" id="3.40.50.140:FF:000003">
    <property type="entry name" value="DNA topoisomerase"/>
    <property type="match status" value="1"/>
</dbReference>
<dbReference type="GO" id="GO:0035825">
    <property type="term" value="P:homologous recombination"/>
    <property type="evidence" value="ECO:0007669"/>
    <property type="project" value="UniProtKB-ARBA"/>
</dbReference>
<feature type="domain" description="Topo IA-type catalytic" evidence="8">
    <location>
        <begin position="167"/>
        <end position="595"/>
    </location>
</feature>
<comment type="function">
    <text evidence="6">Introduces a single-strand break via transesterification at a target site in duplex DNA. Releases the supercoiling and torsional tension of DNA introduced during the DNA replication and transcription by transiently cleaving and rejoining one strand of the DNA duplex. The scissile phosphodiester is attacked by the catalytic tyrosine of the enzyme, resulting in the formation of a DNA-(5'-phosphotyrosyl)-enzyme intermediate and the expulsion of a 3'-OH DNA strand.</text>
</comment>
<dbReference type="Gene3D" id="1.10.290.10">
    <property type="entry name" value="Topoisomerase I, domain 4"/>
    <property type="match status" value="1"/>
</dbReference>
<evidence type="ECO:0000313" key="9">
    <source>
        <dbReference type="EMBL" id="CEP23050.1"/>
    </source>
</evidence>
<dbReference type="SUPFAM" id="SSF56712">
    <property type="entry name" value="Prokaryotic type I DNA topoisomerase"/>
    <property type="match status" value="1"/>
</dbReference>
<comment type="catalytic activity">
    <reaction evidence="1 6">
        <text>ATP-independent breakage of single-stranded DNA, followed by passage and rejoining.</text>
        <dbReference type="EC" id="5.6.2.1"/>
    </reaction>
</comment>
<dbReference type="GO" id="GO:0006281">
    <property type="term" value="P:DNA repair"/>
    <property type="evidence" value="ECO:0007669"/>
    <property type="project" value="TreeGrafter"/>
</dbReference>
<protein>
    <recommendedName>
        <fullName evidence="6">DNA topoisomerase</fullName>
        <ecNumber evidence="6">5.6.2.1</ecNumber>
    </recommendedName>
</protein>
<dbReference type="PROSITE" id="PS00396">
    <property type="entry name" value="TOPO_IA_1"/>
    <property type="match status" value="1"/>
</dbReference>
<dbReference type="FunFam" id="1.10.290.10:FF:000001">
    <property type="entry name" value="DNA topoisomerase"/>
    <property type="match status" value="1"/>
</dbReference>
<dbReference type="CDD" id="cd03362">
    <property type="entry name" value="TOPRIM_TopoIA_TopoIII"/>
    <property type="match status" value="1"/>
</dbReference>
<dbReference type="AlphaFoldDB" id="A0A0H5C4I7"/>
<proteinExistence type="inferred from homology"/>
<evidence type="ECO:0000259" key="7">
    <source>
        <dbReference type="PROSITE" id="PS50880"/>
    </source>
</evidence>
<dbReference type="SMART" id="SM00436">
    <property type="entry name" value="TOP1Bc"/>
    <property type="match status" value="1"/>
</dbReference>
<dbReference type="InterPro" id="IPR013825">
    <property type="entry name" value="Topo_IA_cen_sub2"/>
</dbReference>
<evidence type="ECO:0000313" key="10">
    <source>
        <dbReference type="Proteomes" id="UP000038830"/>
    </source>
</evidence>
<accession>A0A0H5C4I7</accession>
<gene>
    <name evidence="9" type="primary">TOP3</name>
    <name evidence="9" type="ORF">BN1211_3552</name>
</gene>
<dbReference type="SMART" id="SM00493">
    <property type="entry name" value="TOPRIM"/>
    <property type="match status" value="1"/>
</dbReference>
<evidence type="ECO:0000256" key="3">
    <source>
        <dbReference type="ARBA" id="ARBA00023029"/>
    </source>
</evidence>
<dbReference type="InterPro" id="IPR023405">
    <property type="entry name" value="Topo_IA_core_domain"/>
</dbReference>
<dbReference type="Gene3D" id="2.70.20.10">
    <property type="entry name" value="Topoisomerase I, domain 3"/>
    <property type="match status" value="1"/>
</dbReference>
<dbReference type="GO" id="GO:0031422">
    <property type="term" value="C:RecQ family helicase-topoisomerase III complex"/>
    <property type="evidence" value="ECO:0007669"/>
    <property type="project" value="TreeGrafter"/>
</dbReference>
<sequence>MKVLCVAEKNSISKAVSQILGGGRVRTRDSAYKYVKNYEFQFEFPNHGVCDVVMTAVAGHVCGVDFSDEFSWGKVNPGRLFEAPIVDKASADQKKVAQNITQLSKQCDQLMIWTDCDREGEYIGFEILQAARKGNATLTLQNTWRAQFSHLERSHILQAARRPTRLDAKAIDAVRTRMELDLRTGAAFTRFLTGVFERYRNDNKDVISYGSCQFPTLGFVVDRYKRVKGFKPEPFWHIDISVKRDDKPTKFAWKRTRLFDRLATVLIYERCMKSNIATVTSVKSSPTSKWKPLPLTTVQLQKACSMYFKMSAKESLDCAEKLYQLGFISYPRTETDKYPKKMDLKDLISKQTSSESWGEYARGLLDGDKFSQPRAGKHDDEAHPPIHPVLFTKYPDLTMKHKQVYEFIVRHFLATCSEDAKGMTNSVELTWGEEKFNASGLTVLEENFLLIYKYQKWTSSTQLPRFELNEEIKLHSAEIKAGQTQPPSLMTETELIALMDANGIGTDATIADHIEKILSREYITKSAPRQGKKFLIPTVLGMGLVEGFEKINLNNSLTKPFLRKNMEEELKKICEGVKTKEQVTGEMVQLYRDSFATSVQSQNVILNTYVGLRRDAEAAQAGA</sequence>
<evidence type="ECO:0000259" key="8">
    <source>
        <dbReference type="PROSITE" id="PS52039"/>
    </source>
</evidence>
<dbReference type="PANTHER" id="PTHR11390">
    <property type="entry name" value="PROKARYOTIC DNA TOPOISOMERASE"/>
    <property type="match status" value="1"/>
</dbReference>
<dbReference type="Gene3D" id="3.40.50.140">
    <property type="match status" value="1"/>
</dbReference>
<evidence type="ECO:0000256" key="4">
    <source>
        <dbReference type="ARBA" id="ARBA00023125"/>
    </source>
</evidence>
<keyword evidence="5 6" id="KW-0413">Isomerase</keyword>
<dbReference type="GO" id="GO:0003917">
    <property type="term" value="F:DNA topoisomerase type I (single strand cut, ATP-independent) activity"/>
    <property type="evidence" value="ECO:0007669"/>
    <property type="project" value="UniProtKB-EC"/>
</dbReference>
<dbReference type="GO" id="GO:0003677">
    <property type="term" value="F:DNA binding"/>
    <property type="evidence" value="ECO:0007669"/>
    <property type="project" value="UniProtKB-KW"/>
</dbReference>
<keyword evidence="4 6" id="KW-0238">DNA-binding</keyword>
<comment type="similarity">
    <text evidence="2 6">Belongs to the type IA topoisomerase family.</text>
</comment>
<name>A0A0H5C4I7_CYBJN</name>
<dbReference type="InterPro" id="IPR013826">
    <property type="entry name" value="Topo_IA_cen_sub3"/>
</dbReference>
<keyword evidence="3 6" id="KW-0799">Topoisomerase</keyword>
<dbReference type="EMBL" id="CDQK01000004">
    <property type="protein sequence ID" value="CEP23050.1"/>
    <property type="molecule type" value="Genomic_DNA"/>
</dbReference>
<dbReference type="PROSITE" id="PS50880">
    <property type="entry name" value="TOPRIM"/>
    <property type="match status" value="1"/>
</dbReference>
<dbReference type="InterPro" id="IPR023406">
    <property type="entry name" value="Topo_IA_AS"/>
</dbReference>
<dbReference type="InterPro" id="IPR006171">
    <property type="entry name" value="TOPRIM_dom"/>
</dbReference>
<dbReference type="Pfam" id="PF01751">
    <property type="entry name" value="Toprim"/>
    <property type="match status" value="1"/>
</dbReference>
<dbReference type="PANTHER" id="PTHR11390:SF21">
    <property type="entry name" value="DNA TOPOISOMERASE 3-ALPHA"/>
    <property type="match status" value="1"/>
</dbReference>